<proteinExistence type="inferred from homology"/>
<dbReference type="EC" id="3.4.-.-" evidence="14"/>
<keyword evidence="17" id="KW-1185">Reference proteome</keyword>
<evidence type="ECO:0000256" key="3">
    <source>
        <dbReference type="ARBA" id="ARBA00022438"/>
    </source>
</evidence>
<dbReference type="Proteomes" id="UP000030651">
    <property type="component" value="Unassembled WGS sequence"/>
</dbReference>
<dbReference type="GO" id="GO:0006508">
    <property type="term" value="P:proteolysis"/>
    <property type="evidence" value="ECO:0007669"/>
    <property type="project" value="UniProtKB-KW"/>
</dbReference>
<keyword evidence="3 16" id="KW-0031">Aminopeptidase</keyword>
<dbReference type="Pfam" id="PF04389">
    <property type="entry name" value="Peptidase_M28"/>
    <property type="match status" value="1"/>
</dbReference>
<dbReference type="InterPro" id="IPR045175">
    <property type="entry name" value="M28_fam"/>
</dbReference>
<evidence type="ECO:0000256" key="9">
    <source>
        <dbReference type="ARBA" id="ARBA00023145"/>
    </source>
</evidence>
<dbReference type="InterPro" id="IPR007484">
    <property type="entry name" value="Peptidase_M28"/>
</dbReference>
<protein>
    <recommendedName>
        <fullName evidence="14">Peptide hydrolase</fullName>
        <ecNumber evidence="14">3.4.-.-</ecNumber>
    </recommendedName>
</protein>
<evidence type="ECO:0000256" key="6">
    <source>
        <dbReference type="ARBA" id="ARBA00022729"/>
    </source>
</evidence>
<dbReference type="CDD" id="cd03879">
    <property type="entry name" value="M28_AAP"/>
    <property type="match status" value="1"/>
</dbReference>
<dbReference type="STRING" id="1229662.W3WJX5"/>
<dbReference type="HOGENOM" id="CLU_025866_0_0_1"/>
<dbReference type="OrthoDB" id="2214at2759"/>
<dbReference type="PANTHER" id="PTHR12147:SF56">
    <property type="entry name" value="AMINOPEPTIDASE YDR415C-RELATED"/>
    <property type="match status" value="1"/>
</dbReference>
<evidence type="ECO:0000256" key="1">
    <source>
        <dbReference type="ARBA" id="ARBA00001947"/>
    </source>
</evidence>
<evidence type="ECO:0000256" key="7">
    <source>
        <dbReference type="ARBA" id="ARBA00022801"/>
    </source>
</evidence>
<dbReference type="GeneID" id="19280070"/>
<dbReference type="RefSeq" id="XP_007841829.1">
    <property type="nucleotide sequence ID" value="XM_007843638.1"/>
</dbReference>
<evidence type="ECO:0000256" key="14">
    <source>
        <dbReference type="RuleBase" id="RU361240"/>
    </source>
</evidence>
<keyword evidence="4 14" id="KW-0645">Protease</keyword>
<comment type="subunit">
    <text evidence="2">Monomer.</text>
</comment>
<evidence type="ECO:0000256" key="2">
    <source>
        <dbReference type="ARBA" id="ARBA00011245"/>
    </source>
</evidence>
<evidence type="ECO:0000256" key="4">
    <source>
        <dbReference type="ARBA" id="ARBA00022670"/>
    </source>
</evidence>
<reference evidence="17" key="1">
    <citation type="journal article" date="2015" name="BMC Genomics">
        <title>Genomic and transcriptomic analysis of the endophytic fungus Pestalotiopsis fici reveals its lifestyle and high potential for synthesis of natural products.</title>
        <authorList>
            <person name="Wang X."/>
            <person name="Zhang X."/>
            <person name="Liu L."/>
            <person name="Xiang M."/>
            <person name="Wang W."/>
            <person name="Sun X."/>
            <person name="Che Y."/>
            <person name="Guo L."/>
            <person name="Liu G."/>
            <person name="Guo L."/>
            <person name="Wang C."/>
            <person name="Yin W.B."/>
            <person name="Stadler M."/>
            <person name="Zhang X."/>
            <person name="Liu X."/>
        </authorList>
    </citation>
    <scope>NUCLEOTIDE SEQUENCE [LARGE SCALE GENOMIC DNA]</scope>
    <source>
        <strain evidence="17">W106-1 / CGMCC3.15140</strain>
    </source>
</reference>
<evidence type="ECO:0000256" key="13">
    <source>
        <dbReference type="ARBA" id="ARBA00043962"/>
    </source>
</evidence>
<keyword evidence="11" id="KW-0325">Glycoprotein</keyword>
<keyword evidence="9" id="KW-0865">Zymogen</keyword>
<dbReference type="Gene3D" id="3.40.630.10">
    <property type="entry name" value="Zn peptidases"/>
    <property type="match status" value="1"/>
</dbReference>
<dbReference type="GO" id="GO:0008235">
    <property type="term" value="F:metalloexopeptidase activity"/>
    <property type="evidence" value="ECO:0007669"/>
    <property type="project" value="InterPro"/>
</dbReference>
<name>W3WJX5_PESFW</name>
<evidence type="ECO:0000256" key="8">
    <source>
        <dbReference type="ARBA" id="ARBA00022833"/>
    </source>
</evidence>
<keyword evidence="10" id="KW-1015">Disulfide bond</keyword>
<dbReference type="SUPFAM" id="SSF53187">
    <property type="entry name" value="Zn-dependent exopeptidases"/>
    <property type="match status" value="1"/>
</dbReference>
<evidence type="ECO:0000259" key="15">
    <source>
        <dbReference type="Pfam" id="PF04389"/>
    </source>
</evidence>
<feature type="domain" description="Peptidase M28" evidence="15">
    <location>
        <begin position="159"/>
        <end position="359"/>
    </location>
</feature>
<gene>
    <name evidence="16" type="ORF">PFICI_15057</name>
</gene>
<dbReference type="KEGG" id="pfy:PFICI_15057"/>
<keyword evidence="5 14" id="KW-0479">Metal-binding</keyword>
<evidence type="ECO:0000313" key="16">
    <source>
        <dbReference type="EMBL" id="ETS73452.1"/>
    </source>
</evidence>
<dbReference type="AlphaFoldDB" id="W3WJX5"/>
<feature type="signal peptide" evidence="14">
    <location>
        <begin position="1"/>
        <end position="16"/>
    </location>
</feature>
<dbReference type="GO" id="GO:0046872">
    <property type="term" value="F:metal ion binding"/>
    <property type="evidence" value="ECO:0007669"/>
    <property type="project" value="UniProtKB-KW"/>
</dbReference>
<evidence type="ECO:0000256" key="12">
    <source>
        <dbReference type="ARBA" id="ARBA00043843"/>
    </source>
</evidence>
<evidence type="ECO:0000256" key="5">
    <source>
        <dbReference type="ARBA" id="ARBA00022723"/>
    </source>
</evidence>
<dbReference type="InParanoid" id="W3WJX5"/>
<accession>W3WJX5</accession>
<dbReference type="FunFam" id="3.40.630.10:FF:000042">
    <property type="entry name" value="Peptide hydrolase"/>
    <property type="match status" value="1"/>
</dbReference>
<dbReference type="PANTHER" id="PTHR12147">
    <property type="entry name" value="METALLOPEPTIDASE M28 FAMILY MEMBER"/>
    <property type="match status" value="1"/>
</dbReference>
<evidence type="ECO:0000313" key="17">
    <source>
        <dbReference type="Proteomes" id="UP000030651"/>
    </source>
</evidence>
<comment type="cofactor">
    <cofactor evidence="1">
        <name>Zn(2+)</name>
        <dbReference type="ChEBI" id="CHEBI:29105"/>
    </cofactor>
</comment>
<comment type="similarity">
    <text evidence="13">Belongs to the peptidase M28 family. M28E subfamily.</text>
</comment>
<feature type="chain" id="PRO_5005150183" description="Peptide hydrolase" evidence="14">
    <location>
        <begin position="17"/>
        <end position="373"/>
    </location>
</feature>
<evidence type="ECO:0000256" key="11">
    <source>
        <dbReference type="ARBA" id="ARBA00023180"/>
    </source>
</evidence>
<dbReference type="EMBL" id="KI912122">
    <property type="protein sequence ID" value="ETS73452.1"/>
    <property type="molecule type" value="Genomic_DNA"/>
</dbReference>
<sequence length="373" mass="40159">MVRSLLVAALAASTTALNVARKESQDLYTIELAPGVTQQVTEAEKYALKAEGKTFFDITDFADFTSKAKRGEFAPRAVVFPTAVAQQESVEALLPSLNKTLIQANLQTFSNFQNRYYKSSYGKQSSAWLGNLVNQTITASGASGVSAVFFPHTWGQSSVIATIPGLSEKTIVLGAHQDSINQLSPMNGRAPGADDDGSGSMTILEAFRVLLTDERVAAGQAPNTIEFHWYSAEEGGLLGSQAIFQSYAKAGRDVKAMLQQDMTGYVGTGKKDQMGLIVDNVDDALTNFIRLVLDAYSEIPYVDTECGYACSDHASASKAGYPSAMVFESAFEDHLQSIHTAQDTMDKVNFDHVLQHARITTGAAVELGFADFA</sequence>
<organism evidence="16 17">
    <name type="scientific">Pestalotiopsis fici (strain W106-1 / CGMCC3.15140)</name>
    <dbReference type="NCBI Taxonomy" id="1229662"/>
    <lineage>
        <taxon>Eukaryota</taxon>
        <taxon>Fungi</taxon>
        <taxon>Dikarya</taxon>
        <taxon>Ascomycota</taxon>
        <taxon>Pezizomycotina</taxon>
        <taxon>Sordariomycetes</taxon>
        <taxon>Xylariomycetidae</taxon>
        <taxon>Amphisphaeriales</taxon>
        <taxon>Sporocadaceae</taxon>
        <taxon>Pestalotiopsis</taxon>
    </lineage>
</organism>
<keyword evidence="7 14" id="KW-0378">Hydrolase</keyword>
<dbReference type="FunCoup" id="W3WJX5">
    <property type="interactions" value="26"/>
</dbReference>
<keyword evidence="8 14" id="KW-0862">Zinc</keyword>
<keyword evidence="6 14" id="KW-0732">Signal</keyword>
<dbReference type="OMA" id="WPENTIE"/>
<dbReference type="GO" id="GO:0004177">
    <property type="term" value="F:aminopeptidase activity"/>
    <property type="evidence" value="ECO:0007669"/>
    <property type="project" value="UniProtKB-KW"/>
</dbReference>
<evidence type="ECO:0000256" key="10">
    <source>
        <dbReference type="ARBA" id="ARBA00023157"/>
    </source>
</evidence>
<dbReference type="SMR" id="W3WJX5"/>
<comment type="function">
    <text evidence="12">Extracellular aminopeptidase that allows assimilation of proteinaceous substrates.</text>
</comment>
<dbReference type="eggNOG" id="KOG2195">
    <property type="taxonomic scope" value="Eukaryota"/>
</dbReference>